<sequence>MGRMQRSTRRAAQRLSWQQRQTVRDEAARLIQRQDDLRAEVRAHLRAI</sequence>
<accession>A0A1H1Q300</accession>
<gene>
    <name evidence="1" type="ORF">SAMN04489719_1721</name>
</gene>
<reference evidence="2" key="1">
    <citation type="submission" date="2016-10" db="EMBL/GenBank/DDBJ databases">
        <authorList>
            <person name="Varghese N."/>
            <person name="Submissions S."/>
        </authorList>
    </citation>
    <scope>NUCLEOTIDE SEQUENCE [LARGE SCALE GENOMIC DNA]</scope>
    <source>
        <strain evidence="2">DSM 22965</strain>
    </source>
</reference>
<dbReference type="Proteomes" id="UP000199649">
    <property type="component" value="Chromosome I"/>
</dbReference>
<dbReference type="EMBL" id="LT629734">
    <property type="protein sequence ID" value="SDS17858.1"/>
    <property type="molecule type" value="Genomic_DNA"/>
</dbReference>
<dbReference type="AlphaFoldDB" id="A0A1H1Q300"/>
<keyword evidence="2" id="KW-1185">Reference proteome</keyword>
<evidence type="ECO:0000313" key="2">
    <source>
        <dbReference type="Proteomes" id="UP000199649"/>
    </source>
</evidence>
<protein>
    <submittedName>
        <fullName evidence="1">Uncharacterized protein</fullName>
    </submittedName>
</protein>
<evidence type="ECO:0000313" key="1">
    <source>
        <dbReference type="EMBL" id="SDS17858.1"/>
    </source>
</evidence>
<proteinExistence type="predicted"/>
<name>A0A1H1Q300_9MICO</name>
<organism evidence="1 2">
    <name type="scientific">Agrococcus carbonis</name>
    <dbReference type="NCBI Taxonomy" id="684552"/>
    <lineage>
        <taxon>Bacteria</taxon>
        <taxon>Bacillati</taxon>
        <taxon>Actinomycetota</taxon>
        <taxon>Actinomycetes</taxon>
        <taxon>Micrococcales</taxon>
        <taxon>Microbacteriaceae</taxon>
        <taxon>Agrococcus</taxon>
    </lineage>
</organism>